<dbReference type="Gene3D" id="3.40.50.1010">
    <property type="entry name" value="5'-nuclease"/>
    <property type="match status" value="1"/>
</dbReference>
<organism evidence="2">
    <name type="scientific">Vecturithrix granuli</name>
    <dbReference type="NCBI Taxonomy" id="1499967"/>
    <lineage>
        <taxon>Bacteria</taxon>
        <taxon>Candidatus Moduliflexota</taxon>
        <taxon>Candidatus Vecturitrichia</taxon>
        <taxon>Candidatus Vecturitrichales</taxon>
        <taxon>Candidatus Vecturitrichaceae</taxon>
        <taxon>Candidatus Vecturithrix</taxon>
    </lineage>
</organism>
<sequence>MSLSKHTLFDAGMFIGALLRGDARHLEARPLVEATRKGDLLACTTVGILSEVYAALTWTGAKPPHSPEEAANAVRLLVEPPSHLRILSDGFDACIKMLEFAKKYHLTARRVHDARHAAIAIVSGIQHVYTYDVNDWNIFSTEGLTISGPASVL</sequence>
<dbReference type="Pfam" id="PF01850">
    <property type="entry name" value="PIN"/>
    <property type="match status" value="1"/>
</dbReference>
<feature type="domain" description="PIN" evidence="1">
    <location>
        <begin position="8"/>
        <end position="132"/>
    </location>
</feature>
<accession>A0A081C9L4</accession>
<dbReference type="CDD" id="cd09854">
    <property type="entry name" value="PIN_VapC-like"/>
    <property type="match status" value="1"/>
</dbReference>
<dbReference type="EMBL" id="DF820478">
    <property type="protein sequence ID" value="GAK61269.1"/>
    <property type="molecule type" value="Genomic_DNA"/>
</dbReference>
<proteinExistence type="predicted"/>
<dbReference type="AlphaFoldDB" id="A0A081C9L4"/>
<protein>
    <recommendedName>
        <fullName evidence="1">PIN domain-containing protein</fullName>
    </recommendedName>
</protein>
<dbReference type="Proteomes" id="UP000030661">
    <property type="component" value="Unassembled WGS sequence"/>
</dbReference>
<evidence type="ECO:0000313" key="2">
    <source>
        <dbReference type="EMBL" id="GAK61269.1"/>
    </source>
</evidence>
<gene>
    <name evidence="2" type="ORF">U27_01169</name>
</gene>
<dbReference type="InterPro" id="IPR029060">
    <property type="entry name" value="PIN-like_dom_sf"/>
</dbReference>
<dbReference type="InterPro" id="IPR002716">
    <property type="entry name" value="PIN_dom"/>
</dbReference>
<keyword evidence="3" id="KW-1185">Reference proteome</keyword>
<dbReference type="STRING" id="1499967.U27_01169"/>
<evidence type="ECO:0000259" key="1">
    <source>
        <dbReference type="Pfam" id="PF01850"/>
    </source>
</evidence>
<name>A0A081C9L4_VECG1</name>
<dbReference type="SUPFAM" id="SSF88723">
    <property type="entry name" value="PIN domain-like"/>
    <property type="match status" value="1"/>
</dbReference>
<dbReference type="HOGENOM" id="CLU_1709646_0_0_0"/>
<evidence type="ECO:0000313" key="3">
    <source>
        <dbReference type="Proteomes" id="UP000030661"/>
    </source>
</evidence>
<reference evidence="2" key="1">
    <citation type="journal article" date="2015" name="PeerJ">
        <title>First genomic representation of candidate bacterial phylum KSB3 points to enhanced environmental sensing as a trigger of wastewater bulking.</title>
        <authorList>
            <person name="Sekiguchi Y."/>
            <person name="Ohashi A."/>
            <person name="Parks D.H."/>
            <person name="Yamauchi T."/>
            <person name="Tyson G.W."/>
            <person name="Hugenholtz P."/>
        </authorList>
    </citation>
    <scope>NUCLEOTIDE SEQUENCE [LARGE SCALE GENOMIC DNA]</scope>
</reference>